<keyword evidence="2" id="KW-1185">Reference proteome</keyword>
<name>A0AAN6YML3_9PEZI</name>
<dbReference type="AlphaFoldDB" id="A0AAN6YML3"/>
<organism evidence="1 2">
    <name type="scientific">Podospora fimiseda</name>
    <dbReference type="NCBI Taxonomy" id="252190"/>
    <lineage>
        <taxon>Eukaryota</taxon>
        <taxon>Fungi</taxon>
        <taxon>Dikarya</taxon>
        <taxon>Ascomycota</taxon>
        <taxon>Pezizomycotina</taxon>
        <taxon>Sordariomycetes</taxon>
        <taxon>Sordariomycetidae</taxon>
        <taxon>Sordariales</taxon>
        <taxon>Podosporaceae</taxon>
        <taxon>Podospora</taxon>
    </lineage>
</organism>
<comment type="caution">
    <text evidence="1">The sequence shown here is derived from an EMBL/GenBank/DDBJ whole genome shotgun (WGS) entry which is preliminary data.</text>
</comment>
<evidence type="ECO:0000313" key="1">
    <source>
        <dbReference type="EMBL" id="KAK4222018.1"/>
    </source>
</evidence>
<sequence length="184" mass="20850">MSGTGNDAKVIGLINEWVVKNIVPLARAYLHKGGWENWAQVNLALYLQDHAHEKFGMYPEHTTVQREVNVYQNKDRADLVFGFAPTSQEFVIELKCESWHNGQNFGKEVVKDFNKVTEGQLKTLFKDAAVYSVAISVSAEGIAELAKKPALATTYHSNMDKPIMGEVHQDVDWAGVVVWWFRRK</sequence>
<protein>
    <submittedName>
        <fullName evidence="1">Uncharacterized protein</fullName>
    </submittedName>
</protein>
<accession>A0AAN6YML3</accession>
<reference evidence="1" key="2">
    <citation type="submission" date="2023-05" db="EMBL/GenBank/DDBJ databases">
        <authorList>
            <consortium name="Lawrence Berkeley National Laboratory"/>
            <person name="Steindorff A."/>
            <person name="Hensen N."/>
            <person name="Bonometti L."/>
            <person name="Westerberg I."/>
            <person name="Brannstrom I.O."/>
            <person name="Guillou S."/>
            <person name="Cros-Aarteil S."/>
            <person name="Calhoun S."/>
            <person name="Haridas S."/>
            <person name="Kuo A."/>
            <person name="Mondo S."/>
            <person name="Pangilinan J."/>
            <person name="Riley R."/>
            <person name="Labutti K."/>
            <person name="Andreopoulos B."/>
            <person name="Lipzen A."/>
            <person name="Chen C."/>
            <person name="Yanf M."/>
            <person name="Daum C."/>
            <person name="Ng V."/>
            <person name="Clum A."/>
            <person name="Ohm R."/>
            <person name="Martin F."/>
            <person name="Silar P."/>
            <person name="Natvig D."/>
            <person name="Lalanne C."/>
            <person name="Gautier V."/>
            <person name="Ament-Velasquez S.L."/>
            <person name="Kruys A."/>
            <person name="Hutchinson M.I."/>
            <person name="Powell A.J."/>
            <person name="Barry K."/>
            <person name="Miller A.N."/>
            <person name="Grigoriev I.V."/>
            <person name="Debuchy R."/>
            <person name="Gladieux P."/>
            <person name="Thoren M.H."/>
            <person name="Johannesson H."/>
        </authorList>
    </citation>
    <scope>NUCLEOTIDE SEQUENCE</scope>
    <source>
        <strain evidence="1">CBS 990.96</strain>
    </source>
</reference>
<evidence type="ECO:0000313" key="2">
    <source>
        <dbReference type="Proteomes" id="UP001301958"/>
    </source>
</evidence>
<reference evidence="1" key="1">
    <citation type="journal article" date="2023" name="Mol. Phylogenet. Evol.">
        <title>Genome-scale phylogeny and comparative genomics of the fungal order Sordariales.</title>
        <authorList>
            <person name="Hensen N."/>
            <person name="Bonometti L."/>
            <person name="Westerberg I."/>
            <person name="Brannstrom I.O."/>
            <person name="Guillou S."/>
            <person name="Cros-Aarteil S."/>
            <person name="Calhoun S."/>
            <person name="Haridas S."/>
            <person name="Kuo A."/>
            <person name="Mondo S."/>
            <person name="Pangilinan J."/>
            <person name="Riley R."/>
            <person name="LaButti K."/>
            <person name="Andreopoulos B."/>
            <person name="Lipzen A."/>
            <person name="Chen C."/>
            <person name="Yan M."/>
            <person name="Daum C."/>
            <person name="Ng V."/>
            <person name="Clum A."/>
            <person name="Steindorff A."/>
            <person name="Ohm R.A."/>
            <person name="Martin F."/>
            <person name="Silar P."/>
            <person name="Natvig D.O."/>
            <person name="Lalanne C."/>
            <person name="Gautier V."/>
            <person name="Ament-Velasquez S.L."/>
            <person name="Kruys A."/>
            <person name="Hutchinson M.I."/>
            <person name="Powell A.J."/>
            <person name="Barry K."/>
            <person name="Miller A.N."/>
            <person name="Grigoriev I.V."/>
            <person name="Debuchy R."/>
            <person name="Gladieux P."/>
            <person name="Hiltunen Thoren M."/>
            <person name="Johannesson H."/>
        </authorList>
    </citation>
    <scope>NUCLEOTIDE SEQUENCE</scope>
    <source>
        <strain evidence="1">CBS 990.96</strain>
    </source>
</reference>
<gene>
    <name evidence="1" type="ORF">QBC38DRAFT_490831</name>
</gene>
<dbReference type="EMBL" id="MU865496">
    <property type="protein sequence ID" value="KAK4222018.1"/>
    <property type="molecule type" value="Genomic_DNA"/>
</dbReference>
<proteinExistence type="predicted"/>
<dbReference type="Proteomes" id="UP001301958">
    <property type="component" value="Unassembled WGS sequence"/>
</dbReference>